<feature type="region of interest" description="Disordered" evidence="5">
    <location>
        <begin position="76"/>
        <end position="122"/>
    </location>
</feature>
<comment type="subcellular location">
    <subcellularLocation>
        <location evidence="1">Membrane</location>
        <topology evidence="1">Single-pass membrane protein</topology>
    </subcellularLocation>
</comment>
<dbReference type="Proteomes" id="UP001589870">
    <property type="component" value="Unassembled WGS sequence"/>
</dbReference>
<dbReference type="PANTHER" id="PTHR30168:SF0">
    <property type="entry name" value="INNER MEMBRANE PROTEIN"/>
    <property type="match status" value="1"/>
</dbReference>
<evidence type="ECO:0000313" key="7">
    <source>
        <dbReference type="EMBL" id="MFC0865586.1"/>
    </source>
</evidence>
<feature type="transmembrane region" description="Helical" evidence="6">
    <location>
        <begin position="46"/>
        <end position="71"/>
    </location>
</feature>
<gene>
    <name evidence="7" type="ORF">ACFHYQ_25150</name>
</gene>
<proteinExistence type="predicted"/>
<feature type="compositionally biased region" description="Pro residues" evidence="5">
    <location>
        <begin position="1"/>
        <end position="16"/>
    </location>
</feature>
<feature type="region of interest" description="Disordered" evidence="5">
    <location>
        <begin position="1"/>
        <end position="42"/>
    </location>
</feature>
<protein>
    <submittedName>
        <fullName evidence="7">Neutral zinc metallopeptidase</fullName>
    </submittedName>
</protein>
<dbReference type="EMBL" id="JBHMQT010000057">
    <property type="protein sequence ID" value="MFC0865586.1"/>
    <property type="molecule type" value="Genomic_DNA"/>
</dbReference>
<dbReference type="PANTHER" id="PTHR30168">
    <property type="entry name" value="PUTATIVE MEMBRANE PROTEIN YPFJ"/>
    <property type="match status" value="1"/>
</dbReference>
<keyword evidence="8" id="KW-1185">Reference proteome</keyword>
<dbReference type="InterPro" id="IPR007343">
    <property type="entry name" value="Uncharacterised_pept_Zn_put"/>
</dbReference>
<keyword evidence="3 6" id="KW-1133">Transmembrane helix</keyword>
<keyword evidence="4 6" id="KW-0472">Membrane</keyword>
<evidence type="ECO:0000256" key="6">
    <source>
        <dbReference type="SAM" id="Phobius"/>
    </source>
</evidence>
<evidence type="ECO:0000256" key="2">
    <source>
        <dbReference type="ARBA" id="ARBA00022692"/>
    </source>
</evidence>
<reference evidence="7 8" key="1">
    <citation type="submission" date="2024-09" db="EMBL/GenBank/DDBJ databases">
        <authorList>
            <person name="Sun Q."/>
            <person name="Mori K."/>
        </authorList>
    </citation>
    <scope>NUCLEOTIDE SEQUENCE [LARGE SCALE GENOMIC DNA]</scope>
    <source>
        <strain evidence="7 8">TBRC 1851</strain>
    </source>
</reference>
<accession>A0ABV6UBK4</accession>
<evidence type="ECO:0000256" key="4">
    <source>
        <dbReference type="ARBA" id="ARBA00023136"/>
    </source>
</evidence>
<keyword evidence="2 6" id="KW-0812">Transmembrane</keyword>
<feature type="compositionally biased region" description="Low complexity" evidence="5">
    <location>
        <begin position="86"/>
        <end position="100"/>
    </location>
</feature>
<evidence type="ECO:0000256" key="3">
    <source>
        <dbReference type="ARBA" id="ARBA00022989"/>
    </source>
</evidence>
<dbReference type="Pfam" id="PF04228">
    <property type="entry name" value="Zn_peptidase"/>
    <property type="match status" value="1"/>
</dbReference>
<evidence type="ECO:0000313" key="8">
    <source>
        <dbReference type="Proteomes" id="UP001589870"/>
    </source>
</evidence>
<evidence type="ECO:0000256" key="1">
    <source>
        <dbReference type="ARBA" id="ARBA00004167"/>
    </source>
</evidence>
<dbReference type="RefSeq" id="WP_394303602.1">
    <property type="nucleotide sequence ID" value="NZ_JBHMQT010000057.1"/>
</dbReference>
<name>A0ABV6UBK4_9ACTN</name>
<sequence length="356" mass="38702">MPPPPAPPQPGPPPGWTPNQAVPPYGPRSPYGYAPNWRPPKRKSSAAAVIGGLTGVLAFVFVAIVVASAVLKSAQRHDPVSPIALPTSTFDPTSKPSTSKPKSRPTGKDSTSDKPAVTLNRGLKNNTVYRAGSLAQPNCPAGNASIYNHAQFKTLILKTGKCMGQAWAPALKRVGIEWRPPGYMIAQRRGRGACGDYPSPGSNVPYYCPSNSTIYASTSAMAEEYGPLSSWNGVIISMMGHEYGHHVQHLTGISESWWRRYQESSSRSGQLALTRRHELQATCFGAMFMRAVSRSYPVTVARRDTLLWAYGHLGDPPGGPRDHGSTRSNARWFRQGYTRPKAYQCNTWVMGSSYVS</sequence>
<organism evidence="7 8">
    <name type="scientific">Sphaerimonospora cavernae</name>
    <dbReference type="NCBI Taxonomy" id="1740611"/>
    <lineage>
        <taxon>Bacteria</taxon>
        <taxon>Bacillati</taxon>
        <taxon>Actinomycetota</taxon>
        <taxon>Actinomycetes</taxon>
        <taxon>Streptosporangiales</taxon>
        <taxon>Streptosporangiaceae</taxon>
        <taxon>Sphaerimonospora</taxon>
    </lineage>
</organism>
<evidence type="ECO:0000256" key="5">
    <source>
        <dbReference type="SAM" id="MobiDB-lite"/>
    </source>
</evidence>
<comment type="caution">
    <text evidence="7">The sequence shown here is derived from an EMBL/GenBank/DDBJ whole genome shotgun (WGS) entry which is preliminary data.</text>
</comment>